<evidence type="ECO:0000313" key="10">
    <source>
        <dbReference type="EMBL" id="KMZ57780.1"/>
    </source>
</evidence>
<dbReference type="GO" id="GO:0098552">
    <property type="term" value="C:side of membrane"/>
    <property type="evidence" value="ECO:0007669"/>
    <property type="project" value="UniProtKB-KW"/>
</dbReference>
<evidence type="ECO:0000256" key="2">
    <source>
        <dbReference type="ARBA" id="ARBA00022475"/>
    </source>
</evidence>
<dbReference type="Pfam" id="PF07983">
    <property type="entry name" value="X8"/>
    <property type="match status" value="1"/>
</dbReference>
<proteinExistence type="predicted"/>
<dbReference type="OMA" id="CYQPNNL"/>
<evidence type="ECO:0000256" key="7">
    <source>
        <dbReference type="ARBA" id="ARBA00023180"/>
    </source>
</evidence>
<keyword evidence="4 8" id="KW-0732">Signal</keyword>
<evidence type="ECO:0000259" key="9">
    <source>
        <dbReference type="SMART" id="SM00768"/>
    </source>
</evidence>
<dbReference type="Gene3D" id="1.20.58.1040">
    <property type="match status" value="1"/>
</dbReference>
<keyword evidence="6" id="KW-1015">Disulfide bond</keyword>
<accession>A0A0K9NP79</accession>
<keyword evidence="3" id="KW-0449">Lipoprotein</keyword>
<gene>
    <name evidence="10" type="ORF">ZOSMA_82G00960</name>
</gene>
<feature type="chain" id="PRO_5005527233" evidence="8">
    <location>
        <begin position="23"/>
        <end position="143"/>
    </location>
</feature>
<feature type="signal peptide" evidence="8">
    <location>
        <begin position="1"/>
        <end position="22"/>
    </location>
</feature>
<dbReference type="InterPro" id="IPR044788">
    <property type="entry name" value="X8_dom_prot"/>
</dbReference>
<comment type="caution">
    <text evidence="10">The sequence shown here is derived from an EMBL/GenBank/DDBJ whole genome shotgun (WGS) entry which is preliminary data.</text>
</comment>
<evidence type="ECO:0000256" key="8">
    <source>
        <dbReference type="SAM" id="SignalP"/>
    </source>
</evidence>
<evidence type="ECO:0000256" key="4">
    <source>
        <dbReference type="ARBA" id="ARBA00022729"/>
    </source>
</evidence>
<reference evidence="11" key="1">
    <citation type="journal article" date="2016" name="Nature">
        <title>The genome of the seagrass Zostera marina reveals angiosperm adaptation to the sea.</title>
        <authorList>
            <person name="Olsen J.L."/>
            <person name="Rouze P."/>
            <person name="Verhelst B."/>
            <person name="Lin Y.-C."/>
            <person name="Bayer T."/>
            <person name="Collen J."/>
            <person name="Dattolo E."/>
            <person name="De Paoli E."/>
            <person name="Dittami S."/>
            <person name="Maumus F."/>
            <person name="Michel G."/>
            <person name="Kersting A."/>
            <person name="Lauritano C."/>
            <person name="Lohaus R."/>
            <person name="Toepel M."/>
            <person name="Tonon T."/>
            <person name="Vanneste K."/>
            <person name="Amirebrahimi M."/>
            <person name="Brakel J."/>
            <person name="Bostroem C."/>
            <person name="Chovatia M."/>
            <person name="Grimwood J."/>
            <person name="Jenkins J.W."/>
            <person name="Jueterbock A."/>
            <person name="Mraz A."/>
            <person name="Stam W.T."/>
            <person name="Tice H."/>
            <person name="Bornberg-Bauer E."/>
            <person name="Green P.J."/>
            <person name="Pearson G.A."/>
            <person name="Procaccini G."/>
            <person name="Duarte C.M."/>
            <person name="Schmutz J."/>
            <person name="Reusch T.B.H."/>
            <person name="Van de Peer Y."/>
        </authorList>
    </citation>
    <scope>NUCLEOTIDE SEQUENCE [LARGE SCALE GENOMIC DNA]</scope>
    <source>
        <strain evidence="11">cv. Finnish</strain>
    </source>
</reference>
<name>A0A0K9NP79_ZOSMR</name>
<keyword evidence="5" id="KW-0472">Membrane</keyword>
<dbReference type="PANTHER" id="PTHR31044">
    <property type="entry name" value="BETA-1,3 GLUCANASE"/>
    <property type="match status" value="1"/>
</dbReference>
<keyword evidence="2" id="KW-1003">Cell membrane</keyword>
<sequence>MTEKIFILHGLLLIQYVYQASAISEQSVKAEAAVPILTLSPPEGNTTFLDGTTWCVALPDVEETALQRALDWACGPGSVDCGYIERGRECYEPNTLLSHASFAFNSYYQQNGNNDIACNFGGVAYVTTHNPSHGICRFLVSSE</sequence>
<evidence type="ECO:0000256" key="1">
    <source>
        <dbReference type="ARBA" id="ARBA00004609"/>
    </source>
</evidence>
<dbReference type="SMART" id="SM00768">
    <property type="entry name" value="X8"/>
    <property type="match status" value="1"/>
</dbReference>
<dbReference type="AlphaFoldDB" id="A0A0K9NP79"/>
<keyword evidence="11" id="KW-1185">Reference proteome</keyword>
<keyword evidence="7" id="KW-0325">Glycoprotein</keyword>
<keyword evidence="3" id="KW-0336">GPI-anchor</keyword>
<organism evidence="10 11">
    <name type="scientific">Zostera marina</name>
    <name type="common">Eelgrass</name>
    <dbReference type="NCBI Taxonomy" id="29655"/>
    <lineage>
        <taxon>Eukaryota</taxon>
        <taxon>Viridiplantae</taxon>
        <taxon>Streptophyta</taxon>
        <taxon>Embryophyta</taxon>
        <taxon>Tracheophyta</taxon>
        <taxon>Spermatophyta</taxon>
        <taxon>Magnoliopsida</taxon>
        <taxon>Liliopsida</taxon>
        <taxon>Zosteraceae</taxon>
        <taxon>Zostera</taxon>
    </lineage>
</organism>
<dbReference type="GO" id="GO:0009506">
    <property type="term" value="C:plasmodesma"/>
    <property type="evidence" value="ECO:0007669"/>
    <property type="project" value="UniProtKB-ARBA"/>
</dbReference>
<dbReference type="EMBL" id="LFYR01002027">
    <property type="protein sequence ID" value="KMZ57780.1"/>
    <property type="molecule type" value="Genomic_DNA"/>
</dbReference>
<dbReference type="Proteomes" id="UP000036987">
    <property type="component" value="Unassembled WGS sequence"/>
</dbReference>
<evidence type="ECO:0000256" key="3">
    <source>
        <dbReference type="ARBA" id="ARBA00022622"/>
    </source>
</evidence>
<evidence type="ECO:0000256" key="6">
    <source>
        <dbReference type="ARBA" id="ARBA00023157"/>
    </source>
</evidence>
<comment type="subcellular location">
    <subcellularLocation>
        <location evidence="1">Cell membrane</location>
        <topology evidence="1">Lipid-anchor</topology>
        <topology evidence="1">GPI-anchor</topology>
    </subcellularLocation>
</comment>
<protein>
    <submittedName>
        <fullName evidence="10">CBM43-containing protein</fullName>
    </submittedName>
</protein>
<evidence type="ECO:0000313" key="11">
    <source>
        <dbReference type="Proteomes" id="UP000036987"/>
    </source>
</evidence>
<feature type="domain" description="X8" evidence="9">
    <location>
        <begin position="53"/>
        <end position="138"/>
    </location>
</feature>
<evidence type="ECO:0000256" key="5">
    <source>
        <dbReference type="ARBA" id="ARBA00023136"/>
    </source>
</evidence>
<dbReference type="InterPro" id="IPR012946">
    <property type="entry name" value="X8"/>
</dbReference>
<dbReference type="GO" id="GO:0005886">
    <property type="term" value="C:plasma membrane"/>
    <property type="evidence" value="ECO:0007669"/>
    <property type="project" value="UniProtKB-SubCell"/>
</dbReference>
<dbReference type="OrthoDB" id="421038at2759"/>
<dbReference type="PANTHER" id="PTHR31044:SF36">
    <property type="entry name" value="CARBOHYDRATE-BINDING X8 DOMAIN SUPERFAMILY PROTEIN"/>
    <property type="match status" value="1"/>
</dbReference>
<dbReference type="FunFam" id="1.20.58.1040:FF:000001">
    <property type="entry name" value="Glucan endo-1,3-beta-glucosidase 4"/>
    <property type="match status" value="1"/>
</dbReference>